<feature type="active site" description="Acyl-ester intermediate" evidence="7">
    <location>
        <position position="74"/>
    </location>
</feature>
<dbReference type="InterPro" id="IPR050515">
    <property type="entry name" value="Beta-lactam/transpept"/>
</dbReference>
<dbReference type="InterPro" id="IPR001460">
    <property type="entry name" value="PCN-bd_Tpept"/>
</dbReference>
<organism evidence="11 12">
    <name type="scientific">Hydrobacter penzbergensis</name>
    <dbReference type="NCBI Taxonomy" id="1235997"/>
    <lineage>
        <taxon>Bacteria</taxon>
        <taxon>Pseudomonadati</taxon>
        <taxon>Bacteroidota</taxon>
        <taxon>Chitinophagia</taxon>
        <taxon>Chitinophagales</taxon>
        <taxon>Chitinophagaceae</taxon>
        <taxon>Hydrobacter</taxon>
    </lineage>
</organism>
<evidence type="ECO:0000259" key="10">
    <source>
        <dbReference type="Pfam" id="PF00905"/>
    </source>
</evidence>
<dbReference type="AlphaFoldDB" id="A0A8X8LDQ4"/>
<dbReference type="SUPFAM" id="SSF56601">
    <property type="entry name" value="beta-lactamase/transpeptidase-like"/>
    <property type="match status" value="1"/>
</dbReference>
<dbReference type="PROSITE" id="PS00337">
    <property type="entry name" value="BETA_LACTAMASE_D"/>
    <property type="match status" value="1"/>
</dbReference>
<dbReference type="InterPro" id="IPR002137">
    <property type="entry name" value="Beta-lactam_class-D_AS"/>
</dbReference>
<comment type="similarity">
    <text evidence="2 8">Belongs to the class-D beta-lactamase family.</text>
</comment>
<dbReference type="GO" id="GO:0071555">
    <property type="term" value="P:cell wall organization"/>
    <property type="evidence" value="ECO:0007669"/>
    <property type="project" value="TreeGrafter"/>
</dbReference>
<feature type="chain" id="PRO_5036481927" description="Beta-lactamase" evidence="9">
    <location>
        <begin position="23"/>
        <end position="280"/>
    </location>
</feature>
<gene>
    <name evidence="11" type="ORF">SAMN05444410_104100</name>
</gene>
<evidence type="ECO:0000256" key="2">
    <source>
        <dbReference type="ARBA" id="ARBA00007898"/>
    </source>
</evidence>
<evidence type="ECO:0000256" key="8">
    <source>
        <dbReference type="RuleBase" id="RU361140"/>
    </source>
</evidence>
<feature type="signal peptide" evidence="9">
    <location>
        <begin position="1"/>
        <end position="22"/>
    </location>
</feature>
<comment type="catalytic activity">
    <reaction evidence="1 8">
        <text>a beta-lactam + H2O = a substituted beta-amino acid</text>
        <dbReference type="Rhea" id="RHEA:20401"/>
        <dbReference type="ChEBI" id="CHEBI:15377"/>
        <dbReference type="ChEBI" id="CHEBI:35627"/>
        <dbReference type="ChEBI" id="CHEBI:140347"/>
        <dbReference type="EC" id="3.5.2.6"/>
    </reaction>
</comment>
<dbReference type="RefSeq" id="WP_092723093.1">
    <property type="nucleotide sequence ID" value="NZ_FNNO01000004.1"/>
</dbReference>
<keyword evidence="6 8" id="KW-0046">Antibiotic resistance</keyword>
<evidence type="ECO:0000256" key="1">
    <source>
        <dbReference type="ARBA" id="ARBA00001526"/>
    </source>
</evidence>
<feature type="modified residue" description="N6-carboxylysine" evidence="7">
    <location>
        <position position="77"/>
    </location>
</feature>
<dbReference type="GO" id="GO:0005886">
    <property type="term" value="C:plasma membrane"/>
    <property type="evidence" value="ECO:0007669"/>
    <property type="project" value="TreeGrafter"/>
</dbReference>
<protein>
    <recommendedName>
        <fullName evidence="3 8">Beta-lactamase</fullName>
        <ecNumber evidence="3 8">3.5.2.6</ecNumber>
    </recommendedName>
</protein>
<dbReference type="Pfam" id="PF00905">
    <property type="entry name" value="Transpeptidase"/>
    <property type="match status" value="1"/>
</dbReference>
<accession>A0A8X8LDQ4</accession>
<evidence type="ECO:0000256" key="5">
    <source>
        <dbReference type="ARBA" id="ARBA00022801"/>
    </source>
</evidence>
<proteinExistence type="inferred from homology"/>
<sequence length="280" mass="31939">MKNSVSFLLCCMAVILSVCITACSPNNVTIDNSLRKYFDTNHVKGTFGLYDNGTGQFIIYNLERFKDSAYLPASTFKIVNSLIGIETGKIVDEKMVIKWDGVIRKYPNGDTAKGWNKDLTMLEAFKASAVPYYQEVARRIGKDTMHHWLDSLKYGNHIINGAIDTFWLNNTLKVTADEQMGLLKELYFGKLPFQKRTQEIVKKALLQESNANYQLSYKTGWGFLPNGNALGWMVGWIEENHHPYFFAMNVEGPHNTPMTPLRLDILKAILKERGFFEGKR</sequence>
<keyword evidence="12" id="KW-1185">Reference proteome</keyword>
<dbReference type="GO" id="GO:0008800">
    <property type="term" value="F:beta-lactamase activity"/>
    <property type="evidence" value="ECO:0007669"/>
    <property type="project" value="UniProtKB-UniRule"/>
</dbReference>
<dbReference type="PANTHER" id="PTHR30627">
    <property type="entry name" value="PEPTIDOGLYCAN D,D-TRANSPEPTIDASE"/>
    <property type="match status" value="1"/>
</dbReference>
<dbReference type="Proteomes" id="UP000198711">
    <property type="component" value="Unassembled WGS sequence"/>
</dbReference>
<dbReference type="GO" id="GO:0008658">
    <property type="term" value="F:penicillin binding"/>
    <property type="evidence" value="ECO:0007669"/>
    <property type="project" value="InterPro"/>
</dbReference>
<evidence type="ECO:0000313" key="11">
    <source>
        <dbReference type="EMBL" id="SDW61246.1"/>
    </source>
</evidence>
<evidence type="ECO:0000256" key="3">
    <source>
        <dbReference type="ARBA" id="ARBA00012865"/>
    </source>
</evidence>
<keyword evidence="5 8" id="KW-0378">Hydrolase</keyword>
<comment type="caution">
    <text evidence="11">The sequence shown here is derived from an EMBL/GenBank/DDBJ whole genome shotgun (WGS) entry which is preliminary data.</text>
</comment>
<reference evidence="11 12" key="1">
    <citation type="submission" date="2016-10" db="EMBL/GenBank/DDBJ databases">
        <authorList>
            <person name="Varghese N."/>
            <person name="Submissions S."/>
        </authorList>
    </citation>
    <scope>NUCLEOTIDE SEQUENCE [LARGE SCALE GENOMIC DNA]</scope>
    <source>
        <strain evidence="11 12">DSM 25353</strain>
    </source>
</reference>
<dbReference type="GO" id="GO:0017001">
    <property type="term" value="P:antibiotic catabolic process"/>
    <property type="evidence" value="ECO:0007669"/>
    <property type="project" value="InterPro"/>
</dbReference>
<keyword evidence="4 9" id="KW-0732">Signal</keyword>
<evidence type="ECO:0000256" key="7">
    <source>
        <dbReference type="PIRSR" id="PIRSR602137-50"/>
    </source>
</evidence>
<dbReference type="InterPro" id="IPR012338">
    <property type="entry name" value="Beta-lactam/transpept-like"/>
</dbReference>
<dbReference type="EMBL" id="FNNO01000004">
    <property type="protein sequence ID" value="SDW61246.1"/>
    <property type="molecule type" value="Genomic_DNA"/>
</dbReference>
<feature type="domain" description="Penicillin-binding protein transpeptidase" evidence="10">
    <location>
        <begin position="56"/>
        <end position="256"/>
    </location>
</feature>
<evidence type="ECO:0000313" key="12">
    <source>
        <dbReference type="Proteomes" id="UP000198711"/>
    </source>
</evidence>
<evidence type="ECO:0000256" key="9">
    <source>
        <dbReference type="SAM" id="SignalP"/>
    </source>
</evidence>
<name>A0A8X8LDQ4_9BACT</name>
<dbReference type="EC" id="3.5.2.6" evidence="3 8"/>
<dbReference type="PANTHER" id="PTHR30627:SF6">
    <property type="entry name" value="BETA-LACTAMASE YBXI-RELATED"/>
    <property type="match status" value="1"/>
</dbReference>
<dbReference type="Gene3D" id="3.40.710.10">
    <property type="entry name" value="DD-peptidase/beta-lactamase superfamily"/>
    <property type="match status" value="1"/>
</dbReference>
<dbReference type="GO" id="GO:0046677">
    <property type="term" value="P:response to antibiotic"/>
    <property type="evidence" value="ECO:0007669"/>
    <property type="project" value="UniProtKB-UniRule"/>
</dbReference>
<evidence type="ECO:0000256" key="6">
    <source>
        <dbReference type="ARBA" id="ARBA00023251"/>
    </source>
</evidence>
<evidence type="ECO:0000256" key="4">
    <source>
        <dbReference type="ARBA" id="ARBA00022729"/>
    </source>
</evidence>